<feature type="compositionally biased region" description="Low complexity" evidence="1">
    <location>
        <begin position="136"/>
        <end position="162"/>
    </location>
</feature>
<proteinExistence type="predicted"/>
<comment type="caution">
    <text evidence="2">The sequence shown here is derived from an EMBL/GenBank/DDBJ whole genome shotgun (WGS) entry which is preliminary data.</text>
</comment>
<keyword evidence="3" id="KW-1185">Reference proteome</keyword>
<evidence type="ECO:0000313" key="2">
    <source>
        <dbReference type="EMBL" id="KAJ8461805.1"/>
    </source>
</evidence>
<accession>A0AAD7TKI3</accession>
<sequence>MPSPKVFDTPAGGPVPLPQHVSTGKTVGHTVPQKRSADTLDVDTDTQASPSKKACLVLTDNERVRYERLRADKLCHVKSGQFVQCDRCGAVIKLSSKNNYDLQHWNKHRKLCVKRSDKYAQSLREKSTLASGTREASSTPDLTADSASDATATSGSVKSEPASSPPPPPSPSPPPVADPSTPWLVHHRAEKLTTPQLCEVYMARLRSDATPFDPSTFDVVEELRRWTPARLKLPACLAAADIPSDKLRLRPAHWEDWELEDEFPGDESMDVDSLGEEARHETVPSEASSSLHVTASVPGGDEPAST</sequence>
<protein>
    <submittedName>
        <fullName evidence="2">Uncharacterized protein</fullName>
    </submittedName>
</protein>
<dbReference type="Proteomes" id="UP001215151">
    <property type="component" value="Unassembled WGS sequence"/>
</dbReference>
<organism evidence="2 3">
    <name type="scientific">Trametes cubensis</name>
    <dbReference type="NCBI Taxonomy" id="1111947"/>
    <lineage>
        <taxon>Eukaryota</taxon>
        <taxon>Fungi</taxon>
        <taxon>Dikarya</taxon>
        <taxon>Basidiomycota</taxon>
        <taxon>Agaricomycotina</taxon>
        <taxon>Agaricomycetes</taxon>
        <taxon>Polyporales</taxon>
        <taxon>Polyporaceae</taxon>
        <taxon>Trametes</taxon>
    </lineage>
</organism>
<feature type="compositionally biased region" description="Pro residues" evidence="1">
    <location>
        <begin position="163"/>
        <end position="177"/>
    </location>
</feature>
<gene>
    <name evidence="2" type="ORF">ONZ51_g11297</name>
</gene>
<feature type="region of interest" description="Disordered" evidence="1">
    <location>
        <begin position="1"/>
        <end position="46"/>
    </location>
</feature>
<feature type="region of interest" description="Disordered" evidence="1">
    <location>
        <begin position="259"/>
        <end position="306"/>
    </location>
</feature>
<dbReference type="EMBL" id="JAPEVG010000522">
    <property type="protein sequence ID" value="KAJ8461805.1"/>
    <property type="molecule type" value="Genomic_DNA"/>
</dbReference>
<reference evidence="2" key="1">
    <citation type="submission" date="2022-11" db="EMBL/GenBank/DDBJ databases">
        <title>Genome Sequence of Cubamyces cubensis.</title>
        <authorList>
            <person name="Buettner E."/>
        </authorList>
    </citation>
    <scope>NUCLEOTIDE SEQUENCE</scope>
    <source>
        <strain evidence="2">MPL-01</strain>
    </source>
</reference>
<dbReference type="AlphaFoldDB" id="A0AAD7TKI3"/>
<name>A0AAD7TKI3_9APHY</name>
<feature type="region of interest" description="Disordered" evidence="1">
    <location>
        <begin position="124"/>
        <end position="182"/>
    </location>
</feature>
<evidence type="ECO:0000256" key="1">
    <source>
        <dbReference type="SAM" id="MobiDB-lite"/>
    </source>
</evidence>
<feature type="compositionally biased region" description="Acidic residues" evidence="1">
    <location>
        <begin position="259"/>
        <end position="275"/>
    </location>
</feature>
<evidence type="ECO:0000313" key="3">
    <source>
        <dbReference type="Proteomes" id="UP001215151"/>
    </source>
</evidence>